<dbReference type="SUPFAM" id="SSF55048">
    <property type="entry name" value="Probable ACP-binding domain of malonyl-CoA ACP transacylase"/>
    <property type="match status" value="1"/>
</dbReference>
<dbReference type="SUPFAM" id="SSF53901">
    <property type="entry name" value="Thiolase-like"/>
    <property type="match status" value="1"/>
</dbReference>
<dbReference type="InterPro" id="IPR006162">
    <property type="entry name" value="Ppantetheine_attach_site"/>
</dbReference>
<dbReference type="InterPro" id="IPR057326">
    <property type="entry name" value="KR_dom"/>
</dbReference>
<dbReference type="Gene3D" id="3.40.366.10">
    <property type="entry name" value="Malonyl-Coenzyme A Acyl Carrier Protein, domain 2"/>
    <property type="match status" value="1"/>
</dbReference>
<keyword evidence="3" id="KW-0808">Transferase</keyword>
<dbReference type="Gene3D" id="1.10.1200.10">
    <property type="entry name" value="ACP-like"/>
    <property type="match status" value="1"/>
</dbReference>
<dbReference type="InterPro" id="IPR020841">
    <property type="entry name" value="PKS_Beta-ketoAc_synthase_dom"/>
</dbReference>
<dbReference type="PROSITE" id="PS00606">
    <property type="entry name" value="KS3_1"/>
    <property type="match status" value="1"/>
</dbReference>
<evidence type="ECO:0000256" key="2">
    <source>
        <dbReference type="ARBA" id="ARBA00022553"/>
    </source>
</evidence>
<dbReference type="SMART" id="SM00825">
    <property type="entry name" value="PKS_KS"/>
    <property type="match status" value="1"/>
</dbReference>
<feature type="domain" description="Carrier" evidence="4">
    <location>
        <begin position="1402"/>
        <end position="1477"/>
    </location>
</feature>
<keyword evidence="1" id="KW-0596">Phosphopantetheine</keyword>
<dbReference type="Gene3D" id="3.40.50.720">
    <property type="entry name" value="NAD(P)-binding Rossmann-like Domain"/>
    <property type="match status" value="1"/>
</dbReference>
<sequence length="1513" mass="162305">MSHDHELEFNGGIAVVGMACRFPGANDVHAFWRNLKEGAHGITFFEDVAAAGFPEDTQAQVVPARGLLHDIDAFDAEAFGLSARDALLMDPQQRLLLETAQHALDDAGLDPAVAGHGMGVFTGVGSGSYVQRLWDDPAIRASAGALQLEIGNDKDYSAPRLSYLLNLRGPSVPVQTACSTSLVAVHMACQSLLSRECDTALAGGASVPYLEPIGYLYQEDGIYSPDGFCRTFDEAANGTVPGSGVGLVVLKRLEDAQAAGDRILAVIAATAINNDGADKVGFTAPSVAGQRDVIEEALAVADADPGQVGYVEAHGTATNLGDPIEIEALRQAFGGLPSRSCALGAVKTNIGHAGAAAGIAGLIKTVLCRHHDTLVPSLHFHRPNPKLELGRGPFYVNTETREWPADKPLAGVSSFGIGGTNCHLVLGPAPDSPDTARPSARAAQLLVLSACDADPLVRHAASLAGSLEAPDAPDLADVAFSLNGARRGFDTRSWVVASSREEAAERLRAGTLPKRSLRSAQTPAVVFCFSGQGVSVGDWGAELYREEPVFRQAADEASRALAPHLGLDLAARMFGADPGLQAPSLFQPALFTLGYALASTWVGLGVQPAAVMGHSVGEIAASVIAGVLTLSEAAALIACRGAETERLPSGSMVTLPISESEVADWLTPDLSLAAVNAPRLCVLSGLAPAVEAVMTRARDAGVEPILLPASHAFHSSMMEPALAPLTRTARAVRAKPPEIPMVSGLSGTWLTGEQATDPTYWAEHMSRPVRFHDGLNTAATLEGAIFLEIGPGHTLTRLVSRMGQGSPPALASLVPDMPTGRSFREALGALWAHGVDIDWYAWFDGERRRKVSLPGYPFARRSFWVAGQDDAPTRALLETRRPLSEWFYREAWKQVTLPVDSGSEPAAGPDGTWLLFLDEAPLADILTERLRAMGQTALLVRRGPAFRDTGDGVFELHPARSGDYEALLQHLDRDGRRPDHVIHGWSLGFDGPVSARNVDDGLELGFSSLVRLAKVLEEKGLSQVRLAVATRGMWRVGREWGSAGSWRASLLGAIEILPLEYDCLSCCCTDVGDATPEEAAEVILGRFAGAWDDETWVLAHGLVWRRDVVRVQAPALPERVLDGGVYLVVNAFQTLGYALCRWLQEQRATVVLVDRAFLPEPSDWDDWVREQGPDDWTRSVIENLRTLDRRFFVKTAAPDDARAMAAVVDAVVREHGALDGVFHLDRPSPASLFQRKSAADPAPILADKMRETYVLAEAFSDLDLWVTFTANRDEGGGIGQSEQLAGYAFQHAFAEGLPHSVARRSLVVEWGLSAQLEGERDGAGWIGRQLRDKQARFGLEPSDCLEILARLLASDWPHAVVSTRDYGAVLAQRKRFTARYFKDQATATAVTERPALTTEYVAARNDVERLLVELWEAAFAVRPVGAQDDFFELGGHSLLAVDLLANMGKVFSVNISLENLFANPTIAALGRVLSGDELEVEDAAGMEDLLDHIEGLSPEELEAMLAEVENEDS</sequence>
<dbReference type="Pfam" id="PF08659">
    <property type="entry name" value="KR"/>
    <property type="match status" value="1"/>
</dbReference>
<dbReference type="InterPro" id="IPR049490">
    <property type="entry name" value="C883_1060-like_KR_N"/>
</dbReference>
<dbReference type="InterPro" id="IPR050091">
    <property type="entry name" value="PKS_NRPS_Biosynth_Enz"/>
</dbReference>
<dbReference type="Pfam" id="PF00109">
    <property type="entry name" value="ketoacyl-synt"/>
    <property type="match status" value="1"/>
</dbReference>
<name>A0A8A4TTA0_SULCO</name>
<keyword evidence="2" id="KW-0597">Phosphoprotein</keyword>
<dbReference type="InterPro" id="IPR036736">
    <property type="entry name" value="ACP-like_sf"/>
</dbReference>
<dbReference type="Proteomes" id="UP000663929">
    <property type="component" value="Chromosome"/>
</dbReference>
<dbReference type="PANTHER" id="PTHR43775:SF51">
    <property type="entry name" value="INACTIVE PHENOLPHTHIOCEROL SYNTHESIS POLYKETIDE SYNTHASE TYPE I PKS1-RELATED"/>
    <property type="match status" value="1"/>
</dbReference>
<dbReference type="CDD" id="cd00833">
    <property type="entry name" value="PKS"/>
    <property type="match status" value="1"/>
</dbReference>
<dbReference type="SMART" id="SM00827">
    <property type="entry name" value="PKS_AT"/>
    <property type="match status" value="1"/>
</dbReference>
<dbReference type="InterPro" id="IPR016036">
    <property type="entry name" value="Malonyl_transacylase_ACP-bd"/>
</dbReference>
<dbReference type="SUPFAM" id="SSF47336">
    <property type="entry name" value="ACP-like"/>
    <property type="match status" value="1"/>
</dbReference>
<dbReference type="PANTHER" id="PTHR43775">
    <property type="entry name" value="FATTY ACID SYNTHASE"/>
    <property type="match status" value="1"/>
</dbReference>
<dbReference type="EMBL" id="CP071793">
    <property type="protein sequence ID" value="QTD52272.1"/>
    <property type="molecule type" value="Genomic_DNA"/>
</dbReference>
<dbReference type="GO" id="GO:0006633">
    <property type="term" value="P:fatty acid biosynthetic process"/>
    <property type="evidence" value="ECO:0007669"/>
    <property type="project" value="InterPro"/>
</dbReference>
<dbReference type="Gene3D" id="3.30.70.3290">
    <property type="match status" value="1"/>
</dbReference>
<evidence type="ECO:0000259" key="5">
    <source>
        <dbReference type="PROSITE" id="PS52004"/>
    </source>
</evidence>
<evidence type="ECO:0000256" key="3">
    <source>
        <dbReference type="ARBA" id="ARBA00022679"/>
    </source>
</evidence>
<evidence type="ECO:0000313" key="7">
    <source>
        <dbReference type="Proteomes" id="UP000663929"/>
    </source>
</evidence>
<dbReference type="GO" id="GO:0004312">
    <property type="term" value="F:fatty acid synthase activity"/>
    <property type="evidence" value="ECO:0007669"/>
    <property type="project" value="TreeGrafter"/>
</dbReference>
<dbReference type="Pfam" id="PF16197">
    <property type="entry name" value="KAsynt_C_assoc"/>
    <property type="match status" value="1"/>
</dbReference>
<dbReference type="InterPro" id="IPR014043">
    <property type="entry name" value="Acyl_transferase_dom"/>
</dbReference>
<dbReference type="InterPro" id="IPR018201">
    <property type="entry name" value="Ketoacyl_synth_AS"/>
</dbReference>
<dbReference type="InterPro" id="IPR014031">
    <property type="entry name" value="Ketoacyl_synth_C"/>
</dbReference>
<dbReference type="PROSITE" id="PS00012">
    <property type="entry name" value="PHOSPHOPANTETHEINE"/>
    <property type="match status" value="1"/>
</dbReference>
<protein>
    <submittedName>
        <fullName evidence="6">Acyltransferase domain-containing protein</fullName>
    </submittedName>
</protein>
<proteinExistence type="predicted"/>
<evidence type="ECO:0000256" key="1">
    <source>
        <dbReference type="ARBA" id="ARBA00022450"/>
    </source>
</evidence>
<dbReference type="InterPro" id="IPR001227">
    <property type="entry name" value="Ac_transferase_dom_sf"/>
</dbReference>
<dbReference type="KEGG" id="scor:J3U87_07340"/>
<accession>A0A8A4TTA0</accession>
<dbReference type="InterPro" id="IPR016035">
    <property type="entry name" value="Acyl_Trfase/lysoPLipase"/>
</dbReference>
<dbReference type="InterPro" id="IPR016039">
    <property type="entry name" value="Thiolase-like"/>
</dbReference>
<dbReference type="SMART" id="SM00822">
    <property type="entry name" value="PKS_KR"/>
    <property type="match status" value="1"/>
</dbReference>
<dbReference type="Gene3D" id="3.40.47.10">
    <property type="match status" value="1"/>
</dbReference>
<evidence type="ECO:0000313" key="6">
    <source>
        <dbReference type="EMBL" id="QTD52272.1"/>
    </source>
</evidence>
<evidence type="ECO:0000259" key="4">
    <source>
        <dbReference type="PROSITE" id="PS50075"/>
    </source>
</evidence>
<keyword evidence="7" id="KW-1185">Reference proteome</keyword>
<gene>
    <name evidence="6" type="ORF">J3U87_07340</name>
</gene>
<dbReference type="InterPro" id="IPR032821">
    <property type="entry name" value="PKS_assoc"/>
</dbReference>
<dbReference type="InterPro" id="IPR014030">
    <property type="entry name" value="Ketoacyl_synth_N"/>
</dbReference>
<dbReference type="InterPro" id="IPR009081">
    <property type="entry name" value="PP-bd_ACP"/>
</dbReference>
<dbReference type="SUPFAM" id="SSF52151">
    <property type="entry name" value="FabD/lysophospholipase-like"/>
    <property type="match status" value="1"/>
</dbReference>
<dbReference type="Pfam" id="PF00550">
    <property type="entry name" value="PP-binding"/>
    <property type="match status" value="1"/>
</dbReference>
<dbReference type="Pfam" id="PF21394">
    <property type="entry name" value="Beta-ketacyl_N"/>
    <property type="match status" value="1"/>
</dbReference>
<keyword evidence="6" id="KW-0012">Acyltransferase</keyword>
<organism evidence="6 7">
    <name type="scientific">Sulfidibacter corallicola</name>
    <dbReference type="NCBI Taxonomy" id="2818388"/>
    <lineage>
        <taxon>Bacteria</taxon>
        <taxon>Pseudomonadati</taxon>
        <taxon>Acidobacteriota</taxon>
        <taxon>Holophagae</taxon>
        <taxon>Acanthopleuribacterales</taxon>
        <taxon>Acanthopleuribacteraceae</taxon>
        <taxon>Sulfidibacter</taxon>
    </lineage>
</organism>
<dbReference type="GO" id="GO:0004315">
    <property type="term" value="F:3-oxoacyl-[acyl-carrier-protein] synthase activity"/>
    <property type="evidence" value="ECO:0007669"/>
    <property type="project" value="InterPro"/>
</dbReference>
<dbReference type="InterPro" id="IPR036291">
    <property type="entry name" value="NAD(P)-bd_dom_sf"/>
</dbReference>
<feature type="domain" description="Ketosynthase family 3 (KS3)" evidence="5">
    <location>
        <begin position="10"/>
        <end position="428"/>
    </location>
</feature>
<dbReference type="PROSITE" id="PS50075">
    <property type="entry name" value="CARRIER"/>
    <property type="match status" value="1"/>
</dbReference>
<dbReference type="Pfam" id="PF00698">
    <property type="entry name" value="Acyl_transf_1"/>
    <property type="match status" value="1"/>
</dbReference>
<dbReference type="PROSITE" id="PS52004">
    <property type="entry name" value="KS3_2"/>
    <property type="match status" value="1"/>
</dbReference>
<dbReference type="InterPro" id="IPR013968">
    <property type="entry name" value="PKS_KR"/>
</dbReference>
<dbReference type="Pfam" id="PF02801">
    <property type="entry name" value="Ketoacyl-synt_C"/>
    <property type="match status" value="1"/>
</dbReference>
<reference evidence="6" key="1">
    <citation type="submission" date="2021-03" db="EMBL/GenBank/DDBJ databases">
        <title>Acanthopleuribacteraceae sp. M133.</title>
        <authorList>
            <person name="Wang G."/>
        </authorList>
    </citation>
    <scope>NUCLEOTIDE SEQUENCE</scope>
    <source>
        <strain evidence="6">M133</strain>
    </source>
</reference>
<dbReference type="SUPFAM" id="SSF51735">
    <property type="entry name" value="NAD(P)-binding Rossmann-fold domains"/>
    <property type="match status" value="2"/>
</dbReference>